<evidence type="ECO:0000313" key="3">
    <source>
        <dbReference type="Proteomes" id="UP001449657"/>
    </source>
</evidence>
<organism evidence="2 3">
    <name type="scientific">Chitinophaga caseinilytica</name>
    <dbReference type="NCBI Taxonomy" id="2267521"/>
    <lineage>
        <taxon>Bacteria</taxon>
        <taxon>Pseudomonadati</taxon>
        <taxon>Bacteroidota</taxon>
        <taxon>Chitinophagia</taxon>
        <taxon>Chitinophagales</taxon>
        <taxon>Chitinophagaceae</taxon>
        <taxon>Chitinophaga</taxon>
    </lineage>
</organism>
<feature type="chain" id="PRO_5045663989" description="Lipoprotein" evidence="1">
    <location>
        <begin position="27"/>
        <end position="290"/>
    </location>
</feature>
<dbReference type="PROSITE" id="PS51257">
    <property type="entry name" value="PROKAR_LIPOPROTEIN"/>
    <property type="match status" value="1"/>
</dbReference>
<sequence length="290" mass="31475">MKHYFNTNKVLSVTALAIGAITIFFACKKDDAKSGADDKKDNNTISAAVSEANVNAIYEDVFNASIDYNRRELPPGGRKAPEQADTDPNPNVCYGVFTAEPGDVLTYPKTLTIDFENGCTDGRGITRKGKLKIKLTSILWLQDAKATVTFENYFVNGIKVEGTVVITTTSWLSAKKTFTYAVTDGKVTYPNGYTATYSGTRTVEYKDNNTVDTKDDLFEITGNALLKDSLGTATVAITTPLKRGLICPWIQSGEVTVTLNGHSGKLNYGNGECDKKATLTVGDKTKEITL</sequence>
<dbReference type="Proteomes" id="UP001449657">
    <property type="component" value="Chromosome"/>
</dbReference>
<accession>A0ABZ2Z4I8</accession>
<protein>
    <recommendedName>
        <fullName evidence="4">Lipoprotein</fullName>
    </recommendedName>
</protein>
<gene>
    <name evidence="2" type="ORF">WJU22_02615</name>
</gene>
<feature type="signal peptide" evidence="1">
    <location>
        <begin position="1"/>
        <end position="26"/>
    </location>
</feature>
<evidence type="ECO:0000313" key="2">
    <source>
        <dbReference type="EMBL" id="WZN47072.1"/>
    </source>
</evidence>
<evidence type="ECO:0000256" key="1">
    <source>
        <dbReference type="SAM" id="SignalP"/>
    </source>
</evidence>
<dbReference type="EMBL" id="CP150096">
    <property type="protein sequence ID" value="WZN47072.1"/>
    <property type="molecule type" value="Genomic_DNA"/>
</dbReference>
<proteinExistence type="predicted"/>
<dbReference type="RefSeq" id="WP_341841734.1">
    <property type="nucleotide sequence ID" value="NZ_CP149792.1"/>
</dbReference>
<reference evidence="2 3" key="1">
    <citation type="submission" date="2024-03" db="EMBL/GenBank/DDBJ databases">
        <title>Chitinophaga caseinilytica sp. nov., a casein hydrolysing bacterium isolated from forest soil.</title>
        <authorList>
            <person name="Lee D.S."/>
            <person name="Han D.M."/>
            <person name="Baek J.H."/>
            <person name="Choi D.G."/>
            <person name="Jeon J.H."/>
            <person name="Jeon C.O."/>
        </authorList>
    </citation>
    <scope>NUCLEOTIDE SEQUENCE [LARGE SCALE GENOMIC DNA]</scope>
    <source>
        <strain evidence="2 3">KACC 19118</strain>
    </source>
</reference>
<evidence type="ECO:0008006" key="4">
    <source>
        <dbReference type="Google" id="ProtNLM"/>
    </source>
</evidence>
<keyword evidence="1" id="KW-0732">Signal</keyword>
<keyword evidence="3" id="KW-1185">Reference proteome</keyword>
<name>A0ABZ2Z4I8_9BACT</name>